<proteinExistence type="predicted"/>
<dbReference type="Proteomes" id="UP000887563">
    <property type="component" value="Unplaced"/>
</dbReference>
<keyword evidence="1" id="KW-1185">Reference proteome</keyword>
<evidence type="ECO:0000313" key="1">
    <source>
        <dbReference type="Proteomes" id="UP000887563"/>
    </source>
</evidence>
<dbReference type="AlphaFoldDB" id="A0A914LS32"/>
<name>A0A914LS32_MELIC</name>
<evidence type="ECO:0000313" key="2">
    <source>
        <dbReference type="WBParaSite" id="Minc3s00817g17724"/>
    </source>
</evidence>
<reference evidence="2" key="1">
    <citation type="submission" date="2022-11" db="UniProtKB">
        <authorList>
            <consortium name="WormBaseParasite"/>
        </authorList>
    </citation>
    <scope>IDENTIFICATION</scope>
</reference>
<accession>A0A914LS32</accession>
<protein>
    <submittedName>
        <fullName evidence="2">Candidate secreted effector</fullName>
    </submittedName>
</protein>
<organism evidence="1 2">
    <name type="scientific">Meloidogyne incognita</name>
    <name type="common">Southern root-knot nematode worm</name>
    <name type="synonym">Oxyuris incognita</name>
    <dbReference type="NCBI Taxonomy" id="6306"/>
    <lineage>
        <taxon>Eukaryota</taxon>
        <taxon>Metazoa</taxon>
        <taxon>Ecdysozoa</taxon>
        <taxon>Nematoda</taxon>
        <taxon>Chromadorea</taxon>
        <taxon>Rhabditida</taxon>
        <taxon>Tylenchina</taxon>
        <taxon>Tylenchomorpha</taxon>
        <taxon>Tylenchoidea</taxon>
        <taxon>Meloidogynidae</taxon>
        <taxon>Meloidogyninae</taxon>
        <taxon>Meloidogyne</taxon>
        <taxon>Meloidogyne incognita group</taxon>
    </lineage>
</organism>
<dbReference type="WBParaSite" id="Minc3s00817g17724">
    <property type="protein sequence ID" value="Minc3s00817g17724"/>
    <property type="gene ID" value="Minc3s00817g17724"/>
</dbReference>
<sequence>MILFFSPAFAYNPCVAYNLKINLRIFTILKISFTLFLRKSGLKWNSTLAVTSNFPGSPMFMLKAVGCAKGVPKIIMRFFGTKK</sequence>